<dbReference type="EMBL" id="HBIW01015257">
    <property type="protein sequence ID" value="CAE0697719.1"/>
    <property type="molecule type" value="Transcribed_RNA"/>
</dbReference>
<sequence length="124" mass="14555">MKKKKRVVPMEIHWLKQARAAVQHTPIPQNRTHRTVRRVSSTRIPFCAEYEYTGKRVGANQYTRSVSRWTRSNIFIMHLHSCSTKTTERISIDDEPVKTTTHKISTMQTLRIAMSDERNRFGGR</sequence>
<dbReference type="AlphaFoldDB" id="A0A7S3ZY05"/>
<accession>A0A7S3ZY05</accession>
<reference evidence="1" key="1">
    <citation type="submission" date="2021-01" db="EMBL/GenBank/DDBJ databases">
        <authorList>
            <person name="Corre E."/>
            <person name="Pelletier E."/>
            <person name="Niang G."/>
            <person name="Scheremetjew M."/>
            <person name="Finn R."/>
            <person name="Kale V."/>
            <person name="Holt S."/>
            <person name="Cochrane G."/>
            <person name="Meng A."/>
            <person name="Brown T."/>
            <person name="Cohen L."/>
        </authorList>
    </citation>
    <scope>NUCLEOTIDE SEQUENCE</scope>
    <source>
        <strain evidence="1">CCMP1756</strain>
    </source>
</reference>
<protein>
    <submittedName>
        <fullName evidence="1">Uncharacterized protein</fullName>
    </submittedName>
</protein>
<organism evidence="1">
    <name type="scientific">Pelagomonas calceolata</name>
    <dbReference type="NCBI Taxonomy" id="35677"/>
    <lineage>
        <taxon>Eukaryota</taxon>
        <taxon>Sar</taxon>
        <taxon>Stramenopiles</taxon>
        <taxon>Ochrophyta</taxon>
        <taxon>Pelagophyceae</taxon>
        <taxon>Pelagomonadales</taxon>
        <taxon>Pelagomonadaceae</taxon>
        <taxon>Pelagomonas</taxon>
    </lineage>
</organism>
<evidence type="ECO:0000313" key="1">
    <source>
        <dbReference type="EMBL" id="CAE0697719.1"/>
    </source>
</evidence>
<gene>
    <name evidence="1" type="ORF">PCAL00307_LOCUS13155</name>
</gene>
<proteinExistence type="predicted"/>
<name>A0A7S3ZY05_9STRA</name>